<dbReference type="EMBL" id="JAOYFB010000040">
    <property type="protein sequence ID" value="KAK4037996.1"/>
    <property type="molecule type" value="Genomic_DNA"/>
</dbReference>
<evidence type="ECO:0000313" key="1">
    <source>
        <dbReference type="EMBL" id="KAK4037996.1"/>
    </source>
</evidence>
<organism evidence="1 2">
    <name type="scientific">Daphnia magna</name>
    <dbReference type="NCBI Taxonomy" id="35525"/>
    <lineage>
        <taxon>Eukaryota</taxon>
        <taxon>Metazoa</taxon>
        <taxon>Ecdysozoa</taxon>
        <taxon>Arthropoda</taxon>
        <taxon>Crustacea</taxon>
        <taxon>Branchiopoda</taxon>
        <taxon>Diplostraca</taxon>
        <taxon>Cladocera</taxon>
        <taxon>Anomopoda</taxon>
        <taxon>Daphniidae</taxon>
        <taxon>Daphnia</taxon>
    </lineage>
</organism>
<protein>
    <submittedName>
        <fullName evidence="1">Uncharacterized protein</fullName>
    </submittedName>
</protein>
<name>A0ABR0B8I4_9CRUS</name>
<proteinExistence type="predicted"/>
<accession>A0ABR0B8I4</accession>
<dbReference type="Proteomes" id="UP001234178">
    <property type="component" value="Unassembled WGS sequence"/>
</dbReference>
<comment type="caution">
    <text evidence="1">The sequence shown here is derived from an EMBL/GenBank/DDBJ whole genome shotgun (WGS) entry which is preliminary data.</text>
</comment>
<reference evidence="1 2" key="1">
    <citation type="journal article" date="2023" name="Nucleic Acids Res.">
        <title>The hologenome of Daphnia magna reveals possible DNA methylation and microbiome-mediated evolution of the host genome.</title>
        <authorList>
            <person name="Chaturvedi A."/>
            <person name="Li X."/>
            <person name="Dhandapani V."/>
            <person name="Marshall H."/>
            <person name="Kissane S."/>
            <person name="Cuenca-Cambronero M."/>
            <person name="Asole G."/>
            <person name="Calvet F."/>
            <person name="Ruiz-Romero M."/>
            <person name="Marangio P."/>
            <person name="Guigo R."/>
            <person name="Rago D."/>
            <person name="Mirbahai L."/>
            <person name="Eastwood N."/>
            <person name="Colbourne J.K."/>
            <person name="Zhou J."/>
            <person name="Mallon E."/>
            <person name="Orsini L."/>
        </authorList>
    </citation>
    <scope>NUCLEOTIDE SEQUENCE [LARGE SCALE GENOMIC DNA]</scope>
    <source>
        <strain evidence="1">LRV0_1</strain>
    </source>
</reference>
<evidence type="ECO:0000313" key="2">
    <source>
        <dbReference type="Proteomes" id="UP001234178"/>
    </source>
</evidence>
<sequence length="94" mass="10668">MNTFKFKSGLSWLYSADNKVFIRPDVSIVGLTASTPSVVNEILHLASRIDEGERATDKRILYLLTTQYTIEHLFDSSTDDEYSDEDEECMGVLN</sequence>
<gene>
    <name evidence="1" type="ORF">OUZ56_030017</name>
</gene>
<keyword evidence="2" id="KW-1185">Reference proteome</keyword>